<proteinExistence type="predicted"/>
<dbReference type="InterPro" id="IPR046528">
    <property type="entry name" value="DUF6593"/>
</dbReference>
<protein>
    <recommendedName>
        <fullName evidence="1">DUF6593 domain-containing protein</fullName>
    </recommendedName>
</protein>
<reference evidence="2 3" key="1">
    <citation type="journal article" date="2020" name="ISME J.">
        <title>Uncovering the hidden diversity of litter-decomposition mechanisms in mushroom-forming fungi.</title>
        <authorList>
            <person name="Floudas D."/>
            <person name="Bentzer J."/>
            <person name="Ahren D."/>
            <person name="Johansson T."/>
            <person name="Persson P."/>
            <person name="Tunlid A."/>
        </authorList>
    </citation>
    <scope>NUCLEOTIDE SEQUENCE [LARGE SCALE GENOMIC DNA]</scope>
    <source>
        <strain evidence="2 3">CBS 146.42</strain>
    </source>
</reference>
<dbReference type="Proteomes" id="UP000559027">
    <property type="component" value="Unassembled WGS sequence"/>
</dbReference>
<dbReference type="OrthoDB" id="3256331at2759"/>
<comment type="caution">
    <text evidence="2">The sequence shown here is derived from an EMBL/GenBank/DDBJ whole genome shotgun (WGS) entry which is preliminary data.</text>
</comment>
<dbReference type="AlphaFoldDB" id="A0A8H5CWZ2"/>
<accession>A0A8H5CWZ2</accession>
<evidence type="ECO:0000313" key="3">
    <source>
        <dbReference type="Proteomes" id="UP000559027"/>
    </source>
</evidence>
<name>A0A8H5CWZ2_9AGAR</name>
<sequence length="202" mass="22887">MDSKLTLVNPGDPQTIQLVFSKNSTLNTSILVNGQVRYIVSTTDRQAQKTSITDAITKNVWVSVQRRTFLSDKIVFVNRGGAEQKFSNIMKNHKLDDGYTAHMMHTDLGDLYWKVHKIHRLALFSVSDPVEPVAYREQLSHPINTFALTIRKEYESLLDYIVPTFLYLEQGLRGGEKQADIADGMIAENRTLLGHYVNTSTV</sequence>
<evidence type="ECO:0000313" key="2">
    <source>
        <dbReference type="EMBL" id="KAF5349549.1"/>
    </source>
</evidence>
<organism evidence="2 3">
    <name type="scientific">Leucocoprinus leucothites</name>
    <dbReference type="NCBI Taxonomy" id="201217"/>
    <lineage>
        <taxon>Eukaryota</taxon>
        <taxon>Fungi</taxon>
        <taxon>Dikarya</taxon>
        <taxon>Basidiomycota</taxon>
        <taxon>Agaricomycotina</taxon>
        <taxon>Agaricomycetes</taxon>
        <taxon>Agaricomycetidae</taxon>
        <taxon>Agaricales</taxon>
        <taxon>Agaricineae</taxon>
        <taxon>Agaricaceae</taxon>
        <taxon>Leucocoprinus</taxon>
    </lineage>
</organism>
<evidence type="ECO:0000259" key="1">
    <source>
        <dbReference type="Pfam" id="PF20236"/>
    </source>
</evidence>
<gene>
    <name evidence="2" type="ORF">D9756_008866</name>
</gene>
<feature type="domain" description="DUF6593" evidence="1">
    <location>
        <begin position="23"/>
        <end position="173"/>
    </location>
</feature>
<dbReference type="Pfam" id="PF20236">
    <property type="entry name" value="DUF6593"/>
    <property type="match status" value="1"/>
</dbReference>
<dbReference type="EMBL" id="JAACJO010000016">
    <property type="protein sequence ID" value="KAF5349549.1"/>
    <property type="molecule type" value="Genomic_DNA"/>
</dbReference>
<keyword evidence="3" id="KW-1185">Reference proteome</keyword>